<evidence type="ECO:0000313" key="1">
    <source>
        <dbReference type="EMBL" id="KAE8398475.1"/>
    </source>
</evidence>
<protein>
    <submittedName>
        <fullName evidence="1">Uncharacterized protein</fullName>
    </submittedName>
</protein>
<proteinExistence type="predicted"/>
<gene>
    <name evidence="1" type="ORF">BDV37DRAFT_27940</name>
</gene>
<organism evidence="1 2">
    <name type="scientific">Aspergillus pseudonomiae</name>
    <dbReference type="NCBI Taxonomy" id="1506151"/>
    <lineage>
        <taxon>Eukaryota</taxon>
        <taxon>Fungi</taxon>
        <taxon>Dikarya</taxon>
        <taxon>Ascomycota</taxon>
        <taxon>Pezizomycotina</taxon>
        <taxon>Eurotiomycetes</taxon>
        <taxon>Eurotiomycetidae</taxon>
        <taxon>Eurotiales</taxon>
        <taxon>Aspergillaceae</taxon>
        <taxon>Aspergillus</taxon>
        <taxon>Aspergillus subgen. Circumdati</taxon>
    </lineage>
</organism>
<dbReference type="EMBL" id="ML736856">
    <property type="protein sequence ID" value="KAE8398475.1"/>
    <property type="molecule type" value="Genomic_DNA"/>
</dbReference>
<dbReference type="GeneID" id="43671019"/>
<evidence type="ECO:0000313" key="2">
    <source>
        <dbReference type="Proteomes" id="UP000325579"/>
    </source>
</evidence>
<accession>A0A5N7CWA6</accession>
<keyword evidence="2" id="KW-1185">Reference proteome</keyword>
<dbReference type="AlphaFoldDB" id="A0A5N7CWA6"/>
<name>A0A5N7CWA6_9EURO</name>
<dbReference type="Proteomes" id="UP000325579">
    <property type="component" value="Unassembled WGS sequence"/>
</dbReference>
<sequence>MHLVRVRNLALVGLAQLHRERVWKPTWVEARMECGLCDGRRLSRATAAIQSLVHPRLESPTTPKLQSKIVDDNQMFRVMLHYVVVSAVISNIYSTCQASSSPPSESQVSPPRDNQWANDNAKVKQMILCFTLNTLENKTSIVKSIRNNAATDKAILDGSVSSMNLPGKDRLVLGS</sequence>
<reference evidence="1 2" key="1">
    <citation type="submission" date="2019-04" db="EMBL/GenBank/DDBJ databases">
        <authorList>
            <consortium name="DOE Joint Genome Institute"/>
            <person name="Mondo S."/>
            <person name="Kjaerbolling I."/>
            <person name="Vesth T."/>
            <person name="Frisvad J.C."/>
            <person name="Nybo J.L."/>
            <person name="Theobald S."/>
            <person name="Kildgaard S."/>
            <person name="Isbrandt T."/>
            <person name="Kuo A."/>
            <person name="Sato A."/>
            <person name="Lyhne E.K."/>
            <person name="Kogle M.E."/>
            <person name="Wiebenga A."/>
            <person name="Kun R.S."/>
            <person name="Lubbers R.J."/>
            <person name="Makela M.R."/>
            <person name="Barry K."/>
            <person name="Chovatia M."/>
            <person name="Clum A."/>
            <person name="Daum C."/>
            <person name="Haridas S."/>
            <person name="He G."/>
            <person name="LaButti K."/>
            <person name="Lipzen A."/>
            <person name="Riley R."/>
            <person name="Salamov A."/>
            <person name="Simmons B.A."/>
            <person name="Magnuson J.K."/>
            <person name="Henrissat B."/>
            <person name="Mortensen U.H."/>
            <person name="Larsen T.O."/>
            <person name="Devries R.P."/>
            <person name="Grigoriev I.V."/>
            <person name="Machida M."/>
            <person name="Baker S.E."/>
            <person name="Andersen M.R."/>
            <person name="Cantor M.N."/>
            <person name="Hua S.X."/>
        </authorList>
    </citation>
    <scope>NUCLEOTIDE SEQUENCE [LARGE SCALE GENOMIC DNA]</scope>
    <source>
        <strain evidence="1 2">CBS 119388</strain>
    </source>
</reference>
<dbReference type="RefSeq" id="XP_031935794.1">
    <property type="nucleotide sequence ID" value="XM_032086328.1"/>
</dbReference>